<name>A0A5C7HBB1_9ROSI</name>
<keyword evidence="6 7" id="KW-0472">Membrane</keyword>
<feature type="domain" description="Cytochrome c assembly protein" evidence="8">
    <location>
        <begin position="217"/>
        <end position="354"/>
    </location>
</feature>
<dbReference type="OrthoDB" id="1365184at2759"/>
<accession>A0A5C7HBB1</accession>
<dbReference type="GO" id="GO:0020037">
    <property type="term" value="F:heme binding"/>
    <property type="evidence" value="ECO:0007669"/>
    <property type="project" value="InterPro"/>
</dbReference>
<keyword evidence="3 7" id="KW-0812">Transmembrane</keyword>
<gene>
    <name evidence="9" type="ORF">EZV62_019424</name>
</gene>
<feature type="transmembrane region" description="Helical" evidence="7">
    <location>
        <begin position="241"/>
        <end position="261"/>
    </location>
</feature>
<dbReference type="PRINTS" id="PR01386">
    <property type="entry name" value="CCMCBIOGNSIS"/>
</dbReference>
<dbReference type="Pfam" id="PF01578">
    <property type="entry name" value="Cytochrom_C_asm"/>
    <property type="match status" value="1"/>
</dbReference>
<dbReference type="InterPro" id="IPR045062">
    <property type="entry name" value="Cyt_c_biogenesis_CcsA/CcmC"/>
</dbReference>
<feature type="transmembrane region" description="Helical" evidence="7">
    <location>
        <begin position="266"/>
        <end position="288"/>
    </location>
</feature>
<comment type="caution">
    <text evidence="7">Lacks conserved residue(s) required for the propagation of feature annotation.</text>
</comment>
<evidence type="ECO:0000313" key="10">
    <source>
        <dbReference type="Proteomes" id="UP000323000"/>
    </source>
</evidence>
<dbReference type="GO" id="GO:0017004">
    <property type="term" value="P:cytochrome complex assembly"/>
    <property type="evidence" value="ECO:0007669"/>
    <property type="project" value="UniProtKB-KW"/>
</dbReference>
<dbReference type="PANTHER" id="PTHR30071:SF1">
    <property type="entry name" value="CYTOCHROME B_B6 PROTEIN-RELATED"/>
    <property type="match status" value="1"/>
</dbReference>
<keyword evidence="5 7" id="KW-1133">Transmembrane helix</keyword>
<dbReference type="AlphaFoldDB" id="A0A5C7HBB1"/>
<keyword evidence="4 7" id="KW-0201">Cytochrome c-type biogenesis</keyword>
<dbReference type="GO" id="GO:0005886">
    <property type="term" value="C:plasma membrane"/>
    <property type="evidence" value="ECO:0007669"/>
    <property type="project" value="TreeGrafter"/>
</dbReference>
<sequence length="431" mass="48261">MNTETFLSETKALKTTSKFRYEWKEAKETDLCKGVVDLETLCDQHSMKGRDEHTIPTTAGGRKTFEPDTSIARSFRVVVPGLDCKGSGNALKLNELGQRAGKKLGQSIGQSLNPPEARDQSGLRKRAVHNWPLKVQLLRISGCLTTEGIYLVTKWIWMMSRKAGWLSISLYLKCCAVALIRVREGKEKRALPKGYVRKRMNSIQSKGEGSIAMTIHLSLRIGPLDFQQGGNSCILYVHVPVAWMSILVYIAMAINTFLFLLTKHPFFLCSSGTGIEMGVFFTLFTLVTGGFRGRPMWGTFWVWDAHLTSVFILFLIYLGALRFQKLPVESASISIRARPIDIPIIKSLVNWWNTSHQPGSIRRFGTSIHVPMPIPILFNFANSSSQPRILFVLETCLPIPSFLESPLTKEIEAQEGIPKPSSLNECLCIHG</sequence>
<keyword evidence="10" id="KW-1185">Reference proteome</keyword>
<evidence type="ECO:0000256" key="5">
    <source>
        <dbReference type="ARBA" id="ARBA00022989"/>
    </source>
</evidence>
<evidence type="ECO:0000256" key="1">
    <source>
        <dbReference type="ARBA" id="ARBA00004141"/>
    </source>
</evidence>
<dbReference type="InterPro" id="IPR003557">
    <property type="entry name" value="Cyt_c_biogenesis_CcmC"/>
</dbReference>
<dbReference type="PANTHER" id="PTHR30071">
    <property type="entry name" value="HEME EXPORTER PROTEIN C"/>
    <property type="match status" value="1"/>
</dbReference>
<dbReference type="InterPro" id="IPR002541">
    <property type="entry name" value="Cyt_c_assembly"/>
</dbReference>
<comment type="similarity">
    <text evidence="2 7">Belongs to the CcmC/CycZ/HelC family.</text>
</comment>
<dbReference type="EMBL" id="VAHF01000009">
    <property type="protein sequence ID" value="TXG54168.1"/>
    <property type="molecule type" value="Genomic_DNA"/>
</dbReference>
<dbReference type="NCBIfam" id="TIGR01191">
    <property type="entry name" value="ccmC"/>
    <property type="match status" value="1"/>
</dbReference>
<dbReference type="Proteomes" id="UP000323000">
    <property type="component" value="Chromosome 9"/>
</dbReference>
<evidence type="ECO:0000259" key="8">
    <source>
        <dbReference type="Pfam" id="PF01578"/>
    </source>
</evidence>
<dbReference type="GO" id="GO:0015232">
    <property type="term" value="F:heme transmembrane transporter activity"/>
    <property type="evidence" value="ECO:0007669"/>
    <property type="project" value="InterPro"/>
</dbReference>
<evidence type="ECO:0000256" key="3">
    <source>
        <dbReference type="ARBA" id="ARBA00022692"/>
    </source>
</evidence>
<evidence type="ECO:0000256" key="4">
    <source>
        <dbReference type="ARBA" id="ARBA00022748"/>
    </source>
</evidence>
<proteinExistence type="inferred from homology"/>
<reference evidence="10" key="1">
    <citation type="journal article" date="2019" name="Gigascience">
        <title>De novo genome assembly of the endangered Acer yangbiense, a plant species with extremely small populations endemic to Yunnan Province, China.</title>
        <authorList>
            <person name="Yang J."/>
            <person name="Wariss H.M."/>
            <person name="Tao L."/>
            <person name="Zhang R."/>
            <person name="Yun Q."/>
            <person name="Hollingsworth P."/>
            <person name="Dao Z."/>
            <person name="Luo G."/>
            <person name="Guo H."/>
            <person name="Ma Y."/>
            <person name="Sun W."/>
        </authorList>
    </citation>
    <scope>NUCLEOTIDE SEQUENCE [LARGE SCALE GENOMIC DNA]</scope>
    <source>
        <strain evidence="10">cv. Malutang</strain>
    </source>
</reference>
<feature type="transmembrane region" description="Helical" evidence="7">
    <location>
        <begin position="300"/>
        <end position="320"/>
    </location>
</feature>
<organism evidence="9 10">
    <name type="scientific">Acer yangbiense</name>
    <dbReference type="NCBI Taxonomy" id="1000413"/>
    <lineage>
        <taxon>Eukaryota</taxon>
        <taxon>Viridiplantae</taxon>
        <taxon>Streptophyta</taxon>
        <taxon>Embryophyta</taxon>
        <taxon>Tracheophyta</taxon>
        <taxon>Spermatophyta</taxon>
        <taxon>Magnoliopsida</taxon>
        <taxon>eudicotyledons</taxon>
        <taxon>Gunneridae</taxon>
        <taxon>Pentapetalae</taxon>
        <taxon>rosids</taxon>
        <taxon>malvids</taxon>
        <taxon>Sapindales</taxon>
        <taxon>Sapindaceae</taxon>
        <taxon>Hippocastanoideae</taxon>
        <taxon>Acereae</taxon>
        <taxon>Acer</taxon>
    </lineage>
</organism>
<comment type="caution">
    <text evidence="9">The sequence shown here is derived from an EMBL/GenBank/DDBJ whole genome shotgun (WGS) entry which is preliminary data.</text>
</comment>
<evidence type="ECO:0000256" key="2">
    <source>
        <dbReference type="ARBA" id="ARBA00005840"/>
    </source>
</evidence>
<evidence type="ECO:0000256" key="7">
    <source>
        <dbReference type="RuleBase" id="RU364092"/>
    </source>
</evidence>
<protein>
    <recommendedName>
        <fullName evidence="8">Cytochrome c assembly protein domain-containing protein</fullName>
    </recommendedName>
</protein>
<evidence type="ECO:0000256" key="6">
    <source>
        <dbReference type="ARBA" id="ARBA00023136"/>
    </source>
</evidence>
<evidence type="ECO:0000313" key="9">
    <source>
        <dbReference type="EMBL" id="TXG54168.1"/>
    </source>
</evidence>
<comment type="subcellular location">
    <subcellularLocation>
        <location evidence="1">Membrane</location>
        <topology evidence="1">Multi-pass membrane protein</topology>
    </subcellularLocation>
</comment>